<gene>
    <name evidence="1" type="ORF">F383_39055</name>
</gene>
<evidence type="ECO:0000313" key="1">
    <source>
        <dbReference type="EMBL" id="KHG00612.1"/>
    </source>
</evidence>
<reference evidence="2" key="1">
    <citation type="submission" date="2014-09" db="EMBL/GenBank/DDBJ databases">
        <authorList>
            <person name="Mudge J."/>
            <person name="Ramaraj T."/>
            <person name="Lindquist I.E."/>
            <person name="Bharti A.K."/>
            <person name="Sundararajan A."/>
            <person name="Cameron C.T."/>
            <person name="Woodward J.E."/>
            <person name="May G.D."/>
            <person name="Brubaker C."/>
            <person name="Broadhvest J."/>
            <person name="Wilkins T.A."/>
        </authorList>
    </citation>
    <scope>NUCLEOTIDE SEQUENCE</scope>
    <source>
        <strain evidence="2">cv. AKA8401</strain>
    </source>
</reference>
<dbReference type="Proteomes" id="UP000032142">
    <property type="component" value="Unassembled WGS sequence"/>
</dbReference>
<evidence type="ECO:0000313" key="2">
    <source>
        <dbReference type="Proteomes" id="UP000032142"/>
    </source>
</evidence>
<sequence length="27" mass="3175">MVAWVHKYGSYVHGIRVFELYSDVFNG</sequence>
<protein>
    <submittedName>
        <fullName evidence="1">Uncharacterized protein</fullName>
    </submittedName>
</protein>
<accession>A0A0B0MJQ5</accession>
<comment type="caution">
    <text evidence="1">The sequence shown here is derived from an EMBL/GenBank/DDBJ whole genome shotgun (WGS) entry which is preliminary data.</text>
</comment>
<dbReference type="EMBL" id="JRRC01138533">
    <property type="protein sequence ID" value="KHG00612.1"/>
    <property type="molecule type" value="Genomic_DNA"/>
</dbReference>
<name>A0A0B0MJQ5_GOSAR</name>
<proteinExistence type="predicted"/>
<organism evidence="1 2">
    <name type="scientific">Gossypium arboreum</name>
    <name type="common">Tree cotton</name>
    <name type="synonym">Gossypium nanking</name>
    <dbReference type="NCBI Taxonomy" id="29729"/>
    <lineage>
        <taxon>Eukaryota</taxon>
        <taxon>Viridiplantae</taxon>
        <taxon>Streptophyta</taxon>
        <taxon>Embryophyta</taxon>
        <taxon>Tracheophyta</taxon>
        <taxon>Spermatophyta</taxon>
        <taxon>Magnoliopsida</taxon>
        <taxon>eudicotyledons</taxon>
        <taxon>Gunneridae</taxon>
        <taxon>Pentapetalae</taxon>
        <taxon>rosids</taxon>
        <taxon>malvids</taxon>
        <taxon>Malvales</taxon>
        <taxon>Malvaceae</taxon>
        <taxon>Malvoideae</taxon>
        <taxon>Gossypium</taxon>
    </lineage>
</organism>
<dbReference type="AlphaFoldDB" id="A0A0B0MJQ5"/>
<keyword evidence="2" id="KW-1185">Reference proteome</keyword>